<keyword evidence="2" id="KW-0479">Metal-binding</keyword>
<dbReference type="InterPro" id="IPR051013">
    <property type="entry name" value="MBL_superfamily_lactonases"/>
</dbReference>
<protein>
    <submittedName>
        <fullName evidence="6">Glyoxylase, beta-lactamase superfamily II</fullName>
    </submittedName>
</protein>
<keyword evidence="3" id="KW-0378">Hydrolase</keyword>
<dbReference type="Pfam" id="PF00753">
    <property type="entry name" value="Lactamase_B"/>
    <property type="match status" value="1"/>
</dbReference>
<feature type="domain" description="Metallo-beta-lactamase" evidence="5">
    <location>
        <begin position="55"/>
        <end position="257"/>
    </location>
</feature>
<dbReference type="CDD" id="cd07720">
    <property type="entry name" value="OPHC2-like_MBL-fold"/>
    <property type="match status" value="1"/>
</dbReference>
<reference evidence="6 7" key="1">
    <citation type="submission" date="2016-10" db="EMBL/GenBank/DDBJ databases">
        <authorList>
            <person name="de Groot N.N."/>
        </authorList>
    </citation>
    <scope>NUCLEOTIDE SEQUENCE [LARGE SCALE GENOMIC DNA]</scope>
    <source>
        <strain evidence="6 7">ICMP 14252</strain>
    </source>
</reference>
<accession>A0A1H3G9A2</accession>
<evidence type="ECO:0000259" key="5">
    <source>
        <dbReference type="SMART" id="SM00849"/>
    </source>
</evidence>
<evidence type="ECO:0000256" key="4">
    <source>
        <dbReference type="ARBA" id="ARBA00022833"/>
    </source>
</evidence>
<dbReference type="PANTHER" id="PTHR42978">
    <property type="entry name" value="QUORUM-QUENCHING LACTONASE YTNP-RELATED-RELATED"/>
    <property type="match status" value="1"/>
</dbReference>
<dbReference type="SUPFAM" id="SSF56281">
    <property type="entry name" value="Metallo-hydrolase/oxidoreductase"/>
    <property type="match status" value="1"/>
</dbReference>
<comment type="similarity">
    <text evidence="1">Belongs to the metallo-beta-lactamase superfamily.</text>
</comment>
<dbReference type="AlphaFoldDB" id="A0A1H3G9A2"/>
<sequence>MNDMKFPGQQIGEFSITAISDGYLCASLDLLSNIDPAQASKLQQDAGVSDPFSIHINCYLVRGMGRTILIDAGAGGFKQWGGKLKANLARAGVQPADIDTILLTHAHPDHVGGLLDSSGEAAFPDAELVVHQREVSFWEDDGNLSRASERARGNFLFARKVFDQYREKTRLFTDSEVLPGISAMPLPGHTAGHSGYRLDSNGRSLLVWGDIVHFPQIQIARPDVTIAFDQDPLLSAETRSKLLNVVSSDKILIAGMHLGELGFAHVERLGKTYKISYETYRLFEMRRLRRMRSLIPRRLLPAVEQKIAERRQPARHWFAPRPHDADLRGCGFPFRQHAHQPPVA</sequence>
<proteinExistence type="inferred from homology"/>
<dbReference type="EMBL" id="FNOX01000002">
    <property type="protein sequence ID" value="SDX99923.1"/>
    <property type="molecule type" value="Genomic_DNA"/>
</dbReference>
<evidence type="ECO:0000256" key="3">
    <source>
        <dbReference type="ARBA" id="ARBA00022801"/>
    </source>
</evidence>
<dbReference type="InterPro" id="IPR036866">
    <property type="entry name" value="RibonucZ/Hydroxyglut_hydro"/>
</dbReference>
<dbReference type="GO" id="GO:0016787">
    <property type="term" value="F:hydrolase activity"/>
    <property type="evidence" value="ECO:0007669"/>
    <property type="project" value="UniProtKB-KW"/>
</dbReference>
<dbReference type="SMART" id="SM00849">
    <property type="entry name" value="Lactamase_B"/>
    <property type="match status" value="1"/>
</dbReference>
<organism evidence="6 7">
    <name type="scientific">Pseudomonas salomonii</name>
    <dbReference type="NCBI Taxonomy" id="191391"/>
    <lineage>
        <taxon>Bacteria</taxon>
        <taxon>Pseudomonadati</taxon>
        <taxon>Pseudomonadota</taxon>
        <taxon>Gammaproteobacteria</taxon>
        <taxon>Pseudomonadales</taxon>
        <taxon>Pseudomonadaceae</taxon>
        <taxon>Pseudomonas</taxon>
    </lineage>
</organism>
<dbReference type="PANTHER" id="PTHR42978:SF6">
    <property type="entry name" value="QUORUM-QUENCHING LACTONASE YTNP-RELATED"/>
    <property type="match status" value="1"/>
</dbReference>
<evidence type="ECO:0000313" key="6">
    <source>
        <dbReference type="EMBL" id="SDX99923.1"/>
    </source>
</evidence>
<dbReference type="Gene3D" id="3.60.15.10">
    <property type="entry name" value="Ribonuclease Z/Hydroxyacylglutathione hydrolase-like"/>
    <property type="match status" value="1"/>
</dbReference>
<evidence type="ECO:0000256" key="1">
    <source>
        <dbReference type="ARBA" id="ARBA00007749"/>
    </source>
</evidence>
<keyword evidence="4" id="KW-0862">Zinc</keyword>
<dbReference type="GO" id="GO:0046872">
    <property type="term" value="F:metal ion binding"/>
    <property type="evidence" value="ECO:0007669"/>
    <property type="project" value="UniProtKB-KW"/>
</dbReference>
<dbReference type="InterPro" id="IPR001279">
    <property type="entry name" value="Metallo-B-lactamas"/>
</dbReference>
<dbReference type="Proteomes" id="UP000182902">
    <property type="component" value="Unassembled WGS sequence"/>
</dbReference>
<evidence type="ECO:0000313" key="7">
    <source>
        <dbReference type="Proteomes" id="UP000182902"/>
    </source>
</evidence>
<evidence type="ECO:0000256" key="2">
    <source>
        <dbReference type="ARBA" id="ARBA00022723"/>
    </source>
</evidence>
<gene>
    <name evidence="6" type="ORF">SAMN05216247_102388</name>
</gene>
<name>A0A1H3G9A2_9PSED</name>